<feature type="region of interest" description="Disordered" evidence="10">
    <location>
        <begin position="476"/>
        <end position="544"/>
    </location>
</feature>
<dbReference type="GO" id="GO:0005634">
    <property type="term" value="C:nucleus"/>
    <property type="evidence" value="ECO:0007669"/>
    <property type="project" value="TreeGrafter"/>
</dbReference>
<comment type="similarity">
    <text evidence="2">Belongs to the FPG family.</text>
</comment>
<evidence type="ECO:0000256" key="3">
    <source>
        <dbReference type="ARBA" id="ARBA00022763"/>
    </source>
</evidence>
<keyword evidence="8" id="KW-0511">Multifunctional enzyme</keyword>
<evidence type="ECO:0000256" key="2">
    <source>
        <dbReference type="ARBA" id="ARBA00009409"/>
    </source>
</evidence>
<comment type="caution">
    <text evidence="12">The sequence shown here is derived from an EMBL/GenBank/DDBJ whole genome shotgun (WGS) entry which is preliminary data.</text>
</comment>
<evidence type="ECO:0000256" key="4">
    <source>
        <dbReference type="ARBA" id="ARBA00022801"/>
    </source>
</evidence>
<gene>
    <name evidence="12" type="ORF">G7K_5228-t1</name>
</gene>
<keyword evidence="13" id="KW-1185">Reference proteome</keyword>
<keyword evidence="5" id="KW-0238">DNA-binding</keyword>
<feature type="region of interest" description="Disordered" evidence="10">
    <location>
        <begin position="79"/>
        <end position="107"/>
    </location>
</feature>
<feature type="region of interest" description="Disordered" evidence="10">
    <location>
        <begin position="419"/>
        <end position="443"/>
    </location>
</feature>
<dbReference type="SMART" id="SM00898">
    <property type="entry name" value="Fapy_DNA_glyco"/>
    <property type="match status" value="1"/>
</dbReference>
<feature type="compositionally biased region" description="Basic residues" evidence="10">
    <location>
        <begin position="481"/>
        <end position="492"/>
    </location>
</feature>
<dbReference type="Gene3D" id="1.10.8.50">
    <property type="match status" value="1"/>
</dbReference>
<feature type="domain" description="Formamidopyrimidine-DNA glycosylase catalytic" evidence="11">
    <location>
        <begin position="161"/>
        <end position="294"/>
    </location>
</feature>
<dbReference type="Proteomes" id="UP000033140">
    <property type="component" value="Unassembled WGS sequence"/>
</dbReference>
<comment type="catalytic activity">
    <reaction evidence="1">
        <text>Hydrolysis of DNA containing ring-opened 7-methylguanine residues, releasing 2,6-diamino-4-hydroxy-5-(N-methyl)formamidopyrimidine.</text>
        <dbReference type="EC" id="3.2.2.23"/>
    </reaction>
</comment>
<evidence type="ECO:0000256" key="7">
    <source>
        <dbReference type="ARBA" id="ARBA00023239"/>
    </source>
</evidence>
<dbReference type="SUPFAM" id="SSF81624">
    <property type="entry name" value="N-terminal domain of MutM-like DNA repair proteins"/>
    <property type="match status" value="1"/>
</dbReference>
<dbReference type="InterPro" id="IPR035937">
    <property type="entry name" value="FPG_N"/>
</dbReference>
<dbReference type="STRING" id="698492.A0A0E9NMK8"/>
<dbReference type="Gene3D" id="3.20.190.10">
    <property type="entry name" value="MutM-like, N-terminal"/>
    <property type="match status" value="1"/>
</dbReference>
<evidence type="ECO:0000256" key="10">
    <source>
        <dbReference type="SAM" id="MobiDB-lite"/>
    </source>
</evidence>
<dbReference type="GO" id="GO:0008270">
    <property type="term" value="F:zinc ion binding"/>
    <property type="evidence" value="ECO:0007669"/>
    <property type="project" value="InterPro"/>
</dbReference>
<dbReference type="GO" id="GO:0006284">
    <property type="term" value="P:base-excision repair"/>
    <property type="evidence" value="ECO:0007669"/>
    <property type="project" value="InterPro"/>
</dbReference>
<evidence type="ECO:0000256" key="8">
    <source>
        <dbReference type="ARBA" id="ARBA00023268"/>
    </source>
</evidence>
<evidence type="ECO:0000259" key="11">
    <source>
        <dbReference type="PROSITE" id="PS51068"/>
    </source>
</evidence>
<keyword evidence="7" id="KW-0456">Lyase</keyword>
<reference evidence="12 13" key="1">
    <citation type="journal article" date="2011" name="J. Gen. Appl. Microbiol.">
        <title>Draft genome sequencing of the enigmatic yeast Saitoella complicata.</title>
        <authorList>
            <person name="Nishida H."/>
            <person name="Hamamoto M."/>
            <person name="Sugiyama J."/>
        </authorList>
    </citation>
    <scope>NUCLEOTIDE SEQUENCE [LARGE SCALE GENOMIC DNA]</scope>
    <source>
        <strain evidence="12 13">NRRL Y-17804</strain>
    </source>
</reference>
<keyword evidence="4" id="KW-0378">Hydrolase</keyword>
<dbReference type="CDD" id="cd08972">
    <property type="entry name" value="PF_Nei_N"/>
    <property type="match status" value="1"/>
</dbReference>
<sequence length="544" mass="60884">MTILSSPTCLQRASWTSPDPYSCHLKARDGGRARRVFCGSKRTSFHSSLTLTLQDIETSNQPSHARESTCALRRYAKDRGEGTSLDTSHARPTAANGYTNHGNGNNLRRRIAGASNVTLQLTCIGVQVHRSSSQPPPTSSNLLSLIPPLAVPDTYEPTRMPELAEVERARTFLHTHLASKRITSITAPDDAILYVSPTSATAFKDALENRIIGSVKRYGKYFWFEMEAQEISEGLCVLMHLGMTGWPHIRNTKTHYYSHRDASSTDIWPPKFWKFTLMMDDGTEMAFCDPRRLGRVRLVHTQDPMSDEPLSRLGFDPVICMPSLPLFSAKVRARRVPIKALLLDQAFSAGVGNWVADEVLYQAGIHPEQYSNTVDERQLERLWEWTRKVPVTAVEAGGDSDSFPEDWLFKHRWSKGKSKGKKRKVKEEEDVEDGNGGGVQAGYMPSGEKITFITVGGRTSAVVSSRQKLIGTSDIDGTSKKVTKRGGTKRKKVKEESEDEEEEEENPKPVKEEKEVHEGMRRSGRKRKTVKKEDSLSPPPSDLE</sequence>
<dbReference type="OMA" id="HARESTC"/>
<dbReference type="GO" id="GO:0008534">
    <property type="term" value="F:oxidized purine nucleobase lesion DNA N-glycosylase activity"/>
    <property type="evidence" value="ECO:0007669"/>
    <property type="project" value="UniProtKB-EC"/>
</dbReference>
<evidence type="ECO:0000256" key="5">
    <source>
        <dbReference type="ARBA" id="ARBA00023125"/>
    </source>
</evidence>
<dbReference type="SUPFAM" id="SSF46946">
    <property type="entry name" value="S13-like H2TH domain"/>
    <property type="match status" value="1"/>
</dbReference>
<organism evidence="12 13">
    <name type="scientific">Saitoella complicata (strain BCRC 22490 / CBS 7301 / JCM 7358 / NBRC 10748 / NRRL Y-17804)</name>
    <dbReference type="NCBI Taxonomy" id="698492"/>
    <lineage>
        <taxon>Eukaryota</taxon>
        <taxon>Fungi</taxon>
        <taxon>Dikarya</taxon>
        <taxon>Ascomycota</taxon>
        <taxon>Taphrinomycotina</taxon>
        <taxon>Taphrinomycotina incertae sedis</taxon>
        <taxon>Saitoella</taxon>
    </lineage>
</organism>
<dbReference type="GO" id="GO:0016829">
    <property type="term" value="F:lyase activity"/>
    <property type="evidence" value="ECO:0007669"/>
    <property type="project" value="UniProtKB-KW"/>
</dbReference>
<feature type="compositionally biased region" description="Polar residues" evidence="10">
    <location>
        <begin position="96"/>
        <end position="106"/>
    </location>
</feature>
<evidence type="ECO:0000256" key="6">
    <source>
        <dbReference type="ARBA" id="ARBA00023204"/>
    </source>
</evidence>
<dbReference type="PROSITE" id="PS51068">
    <property type="entry name" value="FPG_CAT"/>
    <property type="match status" value="1"/>
</dbReference>
<name>A0A0E9NMK8_SAICN</name>
<protein>
    <recommendedName>
        <fullName evidence="11">Formamidopyrimidine-DNA glycosylase catalytic domain-containing protein</fullName>
    </recommendedName>
</protein>
<evidence type="ECO:0000313" key="13">
    <source>
        <dbReference type="Proteomes" id="UP000033140"/>
    </source>
</evidence>
<dbReference type="SMART" id="SM01232">
    <property type="entry name" value="H2TH"/>
    <property type="match status" value="1"/>
</dbReference>
<dbReference type="Pfam" id="PF06831">
    <property type="entry name" value="H2TH"/>
    <property type="match status" value="1"/>
</dbReference>
<keyword evidence="9" id="KW-0326">Glycosidase</keyword>
<dbReference type="InterPro" id="IPR012319">
    <property type="entry name" value="FPG_cat"/>
</dbReference>
<dbReference type="AlphaFoldDB" id="A0A0E9NMK8"/>
<proteinExistence type="inferred from homology"/>
<evidence type="ECO:0000313" key="12">
    <source>
        <dbReference type="EMBL" id="GAO51117.1"/>
    </source>
</evidence>
<reference evidence="12 13" key="2">
    <citation type="journal article" date="2014" name="J. Gen. Appl. Microbiol.">
        <title>The early diverging ascomycetous budding yeast Saitoella complicata has three histone deacetylases belonging to the Clr6, Hos2, and Rpd3 lineages.</title>
        <authorList>
            <person name="Nishida H."/>
            <person name="Matsumoto T."/>
            <person name="Kondo S."/>
            <person name="Hamamoto M."/>
            <person name="Yoshikawa H."/>
        </authorList>
    </citation>
    <scope>NUCLEOTIDE SEQUENCE [LARGE SCALE GENOMIC DNA]</scope>
    <source>
        <strain evidence="12 13">NRRL Y-17804</strain>
    </source>
</reference>
<feature type="compositionally biased region" description="Acidic residues" evidence="10">
    <location>
        <begin position="496"/>
        <end position="505"/>
    </location>
</feature>
<evidence type="ECO:0000256" key="9">
    <source>
        <dbReference type="ARBA" id="ARBA00023295"/>
    </source>
</evidence>
<dbReference type="InterPro" id="IPR010979">
    <property type="entry name" value="Ribosomal_uS13-like_H2TH"/>
</dbReference>
<reference evidence="12 13" key="3">
    <citation type="journal article" date="2015" name="Genome Announc.">
        <title>Draft Genome Sequence of the Archiascomycetous Yeast Saitoella complicata.</title>
        <authorList>
            <person name="Yamauchi K."/>
            <person name="Kondo S."/>
            <person name="Hamamoto M."/>
            <person name="Takahashi Y."/>
            <person name="Ogura Y."/>
            <person name="Hayashi T."/>
            <person name="Nishida H."/>
        </authorList>
    </citation>
    <scope>NUCLEOTIDE SEQUENCE [LARGE SCALE GENOMIC DNA]</scope>
    <source>
        <strain evidence="12 13">NRRL Y-17804</strain>
    </source>
</reference>
<keyword evidence="3" id="KW-0227">DNA damage</keyword>
<dbReference type="FunFam" id="1.10.8.50:FF:000009">
    <property type="entry name" value="Formamidopyrimidine-DNA glycosylase"/>
    <property type="match status" value="1"/>
</dbReference>
<dbReference type="PANTHER" id="PTHR22993">
    <property type="entry name" value="FORMAMIDOPYRIMIDINE-DNA GLYCOSYLASE"/>
    <property type="match status" value="1"/>
</dbReference>
<dbReference type="PANTHER" id="PTHR22993:SF9">
    <property type="entry name" value="FORMAMIDOPYRIMIDINE-DNA GLYCOSYLASE"/>
    <property type="match status" value="1"/>
</dbReference>
<evidence type="ECO:0000256" key="1">
    <source>
        <dbReference type="ARBA" id="ARBA00001668"/>
    </source>
</evidence>
<keyword evidence="6" id="KW-0234">DNA repair</keyword>
<feature type="compositionally biased region" description="Basic and acidic residues" evidence="10">
    <location>
        <begin position="506"/>
        <end position="521"/>
    </location>
</feature>
<dbReference type="Pfam" id="PF01149">
    <property type="entry name" value="Fapy_DNA_glyco"/>
    <property type="match status" value="1"/>
</dbReference>
<accession>A0A0E9NMK8</accession>
<dbReference type="GO" id="GO:0003684">
    <property type="term" value="F:damaged DNA binding"/>
    <property type="evidence" value="ECO:0007669"/>
    <property type="project" value="InterPro"/>
</dbReference>
<dbReference type="InterPro" id="IPR015886">
    <property type="entry name" value="H2TH_FPG"/>
</dbReference>
<dbReference type="EMBL" id="BACD03000041">
    <property type="protein sequence ID" value="GAO51117.1"/>
    <property type="molecule type" value="Genomic_DNA"/>
</dbReference>
<dbReference type="GO" id="GO:0003906">
    <property type="term" value="F:DNA-(apurinic or apyrimidinic site) endonuclease activity"/>
    <property type="evidence" value="ECO:0007669"/>
    <property type="project" value="InterPro"/>
</dbReference>